<organism evidence="1 2">
    <name type="scientific">Delftia acidovorans</name>
    <name type="common">Pseudomonas acidovorans</name>
    <name type="synonym">Comamonas acidovorans</name>
    <dbReference type="NCBI Taxonomy" id="80866"/>
    <lineage>
        <taxon>Bacteria</taxon>
        <taxon>Pseudomonadati</taxon>
        <taxon>Pseudomonadota</taxon>
        <taxon>Betaproteobacteria</taxon>
        <taxon>Burkholderiales</taxon>
        <taxon>Comamonadaceae</taxon>
        <taxon>Delftia</taxon>
    </lineage>
</organism>
<sequence length="112" mass="12085">MALILITGTLVQDAEVRTLPQGVDSTPMPVLCLLIDSDGPGQLPVKAEQVYPPAARAQAQQRAKSFKRGMRVSITAPVHQIRHTLGHCSDIQPLHEPAPVQPQMQLLEAAHG</sequence>
<evidence type="ECO:0000313" key="1">
    <source>
        <dbReference type="EMBL" id="MDX4953842.1"/>
    </source>
</evidence>
<comment type="caution">
    <text evidence="1">The sequence shown here is derived from an EMBL/GenBank/DDBJ whole genome shotgun (WGS) entry which is preliminary data.</text>
</comment>
<dbReference type="RefSeq" id="WP_180317521.1">
    <property type="nucleotide sequence ID" value="NZ_JAWWMZ010000003.1"/>
</dbReference>
<gene>
    <name evidence="1" type="ORF">SGN30_10485</name>
</gene>
<reference evidence="1" key="1">
    <citation type="submission" date="2023-11" db="EMBL/GenBank/DDBJ databases">
        <title>Identification and selenium tolerance of Delftia acidovorans R3-25.</title>
        <authorList>
            <person name="Zhang S."/>
            <person name="Liu Y."/>
            <person name="Guo Y."/>
        </authorList>
    </citation>
    <scope>NUCLEOTIDE SEQUENCE</scope>
    <source>
        <strain evidence="1">R3-25</strain>
    </source>
</reference>
<accession>A0AAJ2R238</accession>
<dbReference type="Proteomes" id="UP001287445">
    <property type="component" value="Unassembled WGS sequence"/>
</dbReference>
<proteinExistence type="predicted"/>
<dbReference type="EMBL" id="JAWWMZ010000003">
    <property type="protein sequence ID" value="MDX4953842.1"/>
    <property type="molecule type" value="Genomic_DNA"/>
</dbReference>
<dbReference type="AlphaFoldDB" id="A0AAJ2R238"/>
<evidence type="ECO:0000313" key="2">
    <source>
        <dbReference type="Proteomes" id="UP001287445"/>
    </source>
</evidence>
<protein>
    <submittedName>
        <fullName evidence="1">Uncharacterized protein</fullName>
    </submittedName>
</protein>
<name>A0AAJ2R238_DELAC</name>